<dbReference type="GO" id="GO:0004857">
    <property type="term" value="F:enzyme inhibitor activity"/>
    <property type="evidence" value="ECO:0007669"/>
    <property type="project" value="InterPro"/>
</dbReference>
<dbReference type="InterPro" id="IPR035513">
    <property type="entry name" value="Invertase/methylesterase_inhib"/>
</dbReference>
<keyword evidence="4" id="KW-1133">Transmembrane helix</keyword>
<evidence type="ECO:0000256" key="3">
    <source>
        <dbReference type="ARBA" id="ARBA00038471"/>
    </source>
</evidence>
<dbReference type="PANTHER" id="PTHR35357:SF8">
    <property type="entry name" value="OS01G0111000 PROTEIN"/>
    <property type="match status" value="1"/>
</dbReference>
<dbReference type="Gene3D" id="1.20.140.40">
    <property type="entry name" value="Invertase/pectin methylesterase inhibitor family protein"/>
    <property type="match status" value="1"/>
</dbReference>
<protein>
    <recommendedName>
        <fullName evidence="5">Pectinesterase inhibitor domain-containing protein</fullName>
    </recommendedName>
</protein>
<evidence type="ECO:0000256" key="2">
    <source>
        <dbReference type="ARBA" id="ARBA00023157"/>
    </source>
</evidence>
<evidence type="ECO:0000313" key="7">
    <source>
        <dbReference type="Proteomes" id="UP000015105"/>
    </source>
</evidence>
<dbReference type="AlphaFoldDB" id="A0A453QEN0"/>
<dbReference type="Proteomes" id="UP000015105">
    <property type="component" value="Chromosome 7D"/>
</dbReference>
<comment type="similarity">
    <text evidence="3">Belongs to the PMEI family.</text>
</comment>
<reference evidence="6" key="3">
    <citation type="journal article" date="2017" name="Nature">
        <title>Genome sequence of the progenitor of the wheat D genome Aegilops tauschii.</title>
        <authorList>
            <person name="Luo M.C."/>
            <person name="Gu Y.Q."/>
            <person name="Puiu D."/>
            <person name="Wang H."/>
            <person name="Twardziok S.O."/>
            <person name="Deal K.R."/>
            <person name="Huo N."/>
            <person name="Zhu T."/>
            <person name="Wang L."/>
            <person name="Wang Y."/>
            <person name="McGuire P.E."/>
            <person name="Liu S."/>
            <person name="Long H."/>
            <person name="Ramasamy R.K."/>
            <person name="Rodriguez J.C."/>
            <person name="Van S.L."/>
            <person name="Yuan L."/>
            <person name="Wang Z."/>
            <person name="Xia Z."/>
            <person name="Xiao L."/>
            <person name="Anderson O.D."/>
            <person name="Ouyang S."/>
            <person name="Liang Y."/>
            <person name="Zimin A.V."/>
            <person name="Pertea G."/>
            <person name="Qi P."/>
            <person name="Bennetzen J.L."/>
            <person name="Dai X."/>
            <person name="Dawson M.W."/>
            <person name="Muller H.G."/>
            <person name="Kugler K."/>
            <person name="Rivarola-Duarte L."/>
            <person name="Spannagl M."/>
            <person name="Mayer K.F.X."/>
            <person name="Lu F.H."/>
            <person name="Bevan M.W."/>
            <person name="Leroy P."/>
            <person name="Li P."/>
            <person name="You F.M."/>
            <person name="Sun Q."/>
            <person name="Liu Z."/>
            <person name="Lyons E."/>
            <person name="Wicker T."/>
            <person name="Salzberg S.L."/>
            <person name="Devos K.M."/>
            <person name="Dvorak J."/>
        </authorList>
    </citation>
    <scope>NUCLEOTIDE SEQUENCE [LARGE SCALE GENOMIC DNA]</scope>
    <source>
        <strain evidence="6">cv. AL8/78</strain>
    </source>
</reference>
<evidence type="ECO:0000259" key="5">
    <source>
        <dbReference type="Pfam" id="PF04043"/>
    </source>
</evidence>
<evidence type="ECO:0000256" key="1">
    <source>
        <dbReference type="ARBA" id="ARBA00022729"/>
    </source>
</evidence>
<accession>A0A453QEN0</accession>
<keyword evidence="2" id="KW-1015">Disulfide bond</keyword>
<dbReference type="SUPFAM" id="SSF101148">
    <property type="entry name" value="Plant invertase/pectin methylesterase inhibitor"/>
    <property type="match status" value="1"/>
</dbReference>
<proteinExistence type="inferred from homology"/>
<reference evidence="7" key="1">
    <citation type="journal article" date="2014" name="Science">
        <title>Ancient hybridizations among the ancestral genomes of bread wheat.</title>
        <authorList>
            <consortium name="International Wheat Genome Sequencing Consortium,"/>
            <person name="Marcussen T."/>
            <person name="Sandve S.R."/>
            <person name="Heier L."/>
            <person name="Spannagl M."/>
            <person name="Pfeifer M."/>
            <person name="Jakobsen K.S."/>
            <person name="Wulff B.B."/>
            <person name="Steuernagel B."/>
            <person name="Mayer K.F."/>
            <person name="Olsen O.A."/>
        </authorList>
    </citation>
    <scope>NUCLEOTIDE SEQUENCE [LARGE SCALE GENOMIC DNA]</scope>
    <source>
        <strain evidence="7">cv. AL8/78</strain>
    </source>
</reference>
<keyword evidence="4" id="KW-0472">Membrane</keyword>
<keyword evidence="4" id="KW-0812">Transmembrane</keyword>
<name>A0A453QEN0_AEGTS</name>
<organism evidence="6 7">
    <name type="scientific">Aegilops tauschii subsp. strangulata</name>
    <name type="common">Goatgrass</name>
    <dbReference type="NCBI Taxonomy" id="200361"/>
    <lineage>
        <taxon>Eukaryota</taxon>
        <taxon>Viridiplantae</taxon>
        <taxon>Streptophyta</taxon>
        <taxon>Embryophyta</taxon>
        <taxon>Tracheophyta</taxon>
        <taxon>Spermatophyta</taxon>
        <taxon>Magnoliopsida</taxon>
        <taxon>Liliopsida</taxon>
        <taxon>Poales</taxon>
        <taxon>Poaceae</taxon>
        <taxon>BOP clade</taxon>
        <taxon>Pooideae</taxon>
        <taxon>Triticodae</taxon>
        <taxon>Triticeae</taxon>
        <taxon>Triticinae</taxon>
        <taxon>Aegilops</taxon>
    </lineage>
</organism>
<reference evidence="6" key="5">
    <citation type="journal article" date="2021" name="G3 (Bethesda)">
        <title>Aegilops tauschii genome assembly Aet v5.0 features greater sequence contiguity and improved annotation.</title>
        <authorList>
            <person name="Wang L."/>
            <person name="Zhu T."/>
            <person name="Rodriguez J.C."/>
            <person name="Deal K.R."/>
            <person name="Dubcovsky J."/>
            <person name="McGuire P.E."/>
            <person name="Lux T."/>
            <person name="Spannagl M."/>
            <person name="Mayer K.F.X."/>
            <person name="Baldrich P."/>
            <person name="Meyers B.C."/>
            <person name="Huo N."/>
            <person name="Gu Y.Q."/>
            <person name="Zhou H."/>
            <person name="Devos K.M."/>
            <person name="Bennetzen J.L."/>
            <person name="Unver T."/>
            <person name="Budak H."/>
            <person name="Gulick P.J."/>
            <person name="Galiba G."/>
            <person name="Kalapos B."/>
            <person name="Nelson D.R."/>
            <person name="Li P."/>
            <person name="You F.M."/>
            <person name="Luo M.C."/>
            <person name="Dvorak J."/>
        </authorList>
    </citation>
    <scope>NUCLEOTIDE SEQUENCE [LARGE SCALE GENOMIC DNA]</scope>
    <source>
        <strain evidence="6">cv. AL8/78</strain>
    </source>
</reference>
<keyword evidence="7" id="KW-1185">Reference proteome</keyword>
<dbReference type="InterPro" id="IPR006501">
    <property type="entry name" value="Pectinesterase_inhib_dom"/>
</dbReference>
<dbReference type="EnsemblPlants" id="AET7Gv20082800.1">
    <property type="protein sequence ID" value="AET7Gv20082800.1"/>
    <property type="gene ID" value="AET7Gv20082800"/>
</dbReference>
<feature type="domain" description="Pectinesterase inhibitor" evidence="5">
    <location>
        <begin position="75"/>
        <end position="164"/>
    </location>
</feature>
<reference evidence="7" key="2">
    <citation type="journal article" date="2017" name="Nat. Plants">
        <title>The Aegilops tauschii genome reveals multiple impacts of transposons.</title>
        <authorList>
            <person name="Zhao G."/>
            <person name="Zou C."/>
            <person name="Li K."/>
            <person name="Wang K."/>
            <person name="Li T."/>
            <person name="Gao L."/>
            <person name="Zhang X."/>
            <person name="Wang H."/>
            <person name="Yang Z."/>
            <person name="Liu X."/>
            <person name="Jiang W."/>
            <person name="Mao L."/>
            <person name="Kong X."/>
            <person name="Jiao Y."/>
            <person name="Jia J."/>
        </authorList>
    </citation>
    <scope>NUCLEOTIDE SEQUENCE [LARGE SCALE GENOMIC DNA]</scope>
    <source>
        <strain evidence="7">cv. AL8/78</strain>
    </source>
</reference>
<reference evidence="6" key="4">
    <citation type="submission" date="2019-03" db="UniProtKB">
        <authorList>
            <consortium name="EnsemblPlants"/>
        </authorList>
    </citation>
    <scope>IDENTIFICATION</scope>
</reference>
<dbReference type="Gramene" id="AET7Gv20082800.1">
    <property type="protein sequence ID" value="AET7Gv20082800.1"/>
    <property type="gene ID" value="AET7Gv20082800"/>
</dbReference>
<keyword evidence="1" id="KW-0732">Signal</keyword>
<evidence type="ECO:0000313" key="6">
    <source>
        <dbReference type="EnsemblPlants" id="AET7Gv20082800.1"/>
    </source>
</evidence>
<feature type="transmembrane region" description="Helical" evidence="4">
    <location>
        <begin position="36"/>
        <end position="56"/>
    </location>
</feature>
<evidence type="ECO:0000256" key="4">
    <source>
        <dbReference type="SAM" id="Phobius"/>
    </source>
</evidence>
<dbReference type="Pfam" id="PF04043">
    <property type="entry name" value="PMEI"/>
    <property type="match status" value="1"/>
</dbReference>
<dbReference type="NCBIfam" id="TIGR01614">
    <property type="entry name" value="PME_inhib"/>
    <property type="match status" value="1"/>
</dbReference>
<sequence>IYLFPTHPSIYIQFHLSWLQDSSRFLGSIAPMTTTMMTTISFSAILFILLSVAITAETNDSGSGMARVTNVMVEACKNASGYHHELKTMTHEFCLSTLRSDNRSVEAKDHLELVLVAIDILKGRLTTANHNIEKMLEKAKNGTVPMRDLSICKVYYDTTMRIVNICDDMVKDFRGDKGRLKSFELPRCVDRAGYPVDECWFGLQFDMPWADALMSENREIDMVVNLDYAFLAPYDVSD</sequence>
<dbReference type="PANTHER" id="PTHR35357">
    <property type="entry name" value="OS02G0537100 PROTEIN"/>
    <property type="match status" value="1"/>
</dbReference>